<gene>
    <name evidence="2" type="ORF">EIN_162270</name>
</gene>
<dbReference type="Gene3D" id="3.30.530.20">
    <property type="match status" value="1"/>
</dbReference>
<feature type="domain" description="START" evidence="1">
    <location>
        <begin position="23"/>
        <end position="209"/>
    </location>
</feature>
<dbReference type="SMART" id="SM00234">
    <property type="entry name" value="START"/>
    <property type="match status" value="1"/>
</dbReference>
<dbReference type="AlphaFoldDB" id="A0A0A1TYP5"/>
<sequence>MSTTDNTAFTKEEVMSFKEQLLSNEGWKKLTKEGEDPEVYSKANENKLFTFKIITHQLKDLEPVEIFNAQNDTAYVLSLKSVIVNKEVLEKIDDCNEIIYQTQKMAMLDPRDFVLKTIRYHNKDMTEFITYCKSVDNTIPIKKGTIRATVYIQGGLITKSEKEGTTVYTTSCVDLAGNVPQAIMGETMTKKISKKMVTKIKENVLNYPKWEEQHKDVEKTWLKTLDWMN</sequence>
<organism evidence="2 3">
    <name type="scientific">Entamoeba invadens IP1</name>
    <dbReference type="NCBI Taxonomy" id="370355"/>
    <lineage>
        <taxon>Eukaryota</taxon>
        <taxon>Amoebozoa</taxon>
        <taxon>Evosea</taxon>
        <taxon>Archamoebae</taxon>
        <taxon>Mastigamoebida</taxon>
        <taxon>Entamoebidae</taxon>
        <taxon>Entamoeba</taxon>
    </lineage>
</organism>
<evidence type="ECO:0000313" key="3">
    <source>
        <dbReference type="Proteomes" id="UP000014680"/>
    </source>
</evidence>
<dbReference type="RefSeq" id="XP_004185939.1">
    <property type="nucleotide sequence ID" value="XM_004185891.1"/>
</dbReference>
<protein>
    <recommendedName>
        <fullName evidence="1">START domain-containing protein</fullName>
    </recommendedName>
</protein>
<dbReference type="PANTHER" id="PTHR19308:SF14">
    <property type="entry name" value="START DOMAIN-CONTAINING PROTEIN"/>
    <property type="match status" value="1"/>
</dbReference>
<dbReference type="PROSITE" id="PS50848">
    <property type="entry name" value="START"/>
    <property type="match status" value="1"/>
</dbReference>
<dbReference type="InterPro" id="IPR051213">
    <property type="entry name" value="START_lipid_transfer"/>
</dbReference>
<evidence type="ECO:0000313" key="2">
    <source>
        <dbReference type="EMBL" id="ELP86593.1"/>
    </source>
</evidence>
<dbReference type="GeneID" id="14885553"/>
<dbReference type="KEGG" id="eiv:EIN_162270"/>
<accession>A0A0A1TYP5</accession>
<reference evidence="2 3" key="1">
    <citation type="submission" date="2012-10" db="EMBL/GenBank/DDBJ databases">
        <authorList>
            <person name="Zafar N."/>
            <person name="Inman J."/>
            <person name="Hall N."/>
            <person name="Lorenzi H."/>
            <person name="Caler E."/>
        </authorList>
    </citation>
    <scope>NUCLEOTIDE SEQUENCE [LARGE SCALE GENOMIC DNA]</scope>
    <source>
        <strain evidence="2 3">IP1</strain>
    </source>
</reference>
<proteinExistence type="predicted"/>
<dbReference type="GO" id="GO:0008289">
    <property type="term" value="F:lipid binding"/>
    <property type="evidence" value="ECO:0007669"/>
    <property type="project" value="InterPro"/>
</dbReference>
<dbReference type="SUPFAM" id="SSF55961">
    <property type="entry name" value="Bet v1-like"/>
    <property type="match status" value="1"/>
</dbReference>
<evidence type="ECO:0000259" key="1">
    <source>
        <dbReference type="PROSITE" id="PS50848"/>
    </source>
</evidence>
<dbReference type="InterPro" id="IPR023393">
    <property type="entry name" value="START-like_dom_sf"/>
</dbReference>
<name>A0A0A1TYP5_ENTIV</name>
<dbReference type="EMBL" id="KB206960">
    <property type="protein sequence ID" value="ELP86593.1"/>
    <property type="molecule type" value="Genomic_DNA"/>
</dbReference>
<dbReference type="PANTHER" id="PTHR19308">
    <property type="entry name" value="PHOSPHATIDYLCHOLINE TRANSFER PROTEIN"/>
    <property type="match status" value="1"/>
</dbReference>
<dbReference type="GO" id="GO:0005737">
    <property type="term" value="C:cytoplasm"/>
    <property type="evidence" value="ECO:0007669"/>
    <property type="project" value="UniProtKB-ARBA"/>
</dbReference>
<dbReference type="InterPro" id="IPR002913">
    <property type="entry name" value="START_lipid-bd_dom"/>
</dbReference>
<dbReference type="VEuPathDB" id="AmoebaDB:EIN_162270"/>
<dbReference type="Proteomes" id="UP000014680">
    <property type="component" value="Unassembled WGS sequence"/>
</dbReference>
<keyword evidence="3" id="KW-1185">Reference proteome</keyword>
<dbReference type="Pfam" id="PF01852">
    <property type="entry name" value="START"/>
    <property type="match status" value="1"/>
</dbReference>